<dbReference type="OrthoDB" id="4074350at2759"/>
<dbReference type="InterPro" id="IPR021109">
    <property type="entry name" value="Peptidase_aspartic_dom_sf"/>
</dbReference>
<feature type="chain" id="PRO_5034410680" description="Peptidase A1 domain-containing protein" evidence="2">
    <location>
        <begin position="20"/>
        <end position="497"/>
    </location>
</feature>
<name>A0A8H4RKT5_9HELO</name>
<accession>A0A8H4RKT5</accession>
<keyword evidence="5" id="KW-1185">Reference proteome</keyword>
<dbReference type="Proteomes" id="UP000566819">
    <property type="component" value="Unassembled WGS sequence"/>
</dbReference>
<gene>
    <name evidence="4" type="ORF">G7Y89_g6267</name>
</gene>
<dbReference type="Pfam" id="PF00026">
    <property type="entry name" value="Asp"/>
    <property type="match status" value="1"/>
</dbReference>
<feature type="domain" description="Peptidase A1" evidence="3">
    <location>
        <begin position="1"/>
        <end position="306"/>
    </location>
</feature>
<evidence type="ECO:0000313" key="5">
    <source>
        <dbReference type="Proteomes" id="UP000566819"/>
    </source>
</evidence>
<feature type="signal peptide" evidence="2">
    <location>
        <begin position="1"/>
        <end position="19"/>
    </location>
</feature>
<keyword evidence="2" id="KW-0732">Signal</keyword>
<sequence>MSLPHSLKAFLLFIQLESAALCISTFKPSTLHEIPVGRCTPVVSMDHRTADRCREGIRGCDSAHGCPATVEPARYARGFLFGLTPRRSNFTNFNDPIPSYMQNLKNVSLISSTSWAYTAGNQYRLNQVLGNPTLGGSDASKFIPNNLTWPFNQEDARDLTVSIRSISMTTSSTTTSLLPRTISAFIGSTVPQIWLPVEACTLFENAFNITWDNTTELYLVTDDQHQNLLSQNPTVTFTLSNFGNTVNITLPYSAFDLTVSQPIVTTSTRYFPLKRANTTSQYTLGRTFLQEAYIIADYDRRNFSYHYIILLLQPSKQRCRCRPGLPSLSSPSISSSSSAGANPLPHQPKTKAQKKTPELDSAFPDENHDHELEGHETKGNLGGIHETDGTAKHELHSPNYIPETDGMTKVELDSPAYVAEMEGNMQGIFEMPARDEADVPQNRDVKDRRDFEDVKGVRPEREEMRFVEVEGPDDANRRWYEKNTIIRRFIFAFGREK</sequence>
<dbReference type="Gene3D" id="2.40.70.10">
    <property type="entry name" value="Acid Proteases"/>
    <property type="match status" value="1"/>
</dbReference>
<evidence type="ECO:0000313" key="4">
    <source>
        <dbReference type="EMBL" id="KAF4631862.1"/>
    </source>
</evidence>
<dbReference type="AlphaFoldDB" id="A0A8H4RKT5"/>
<organism evidence="4 5">
    <name type="scientific">Cudoniella acicularis</name>
    <dbReference type="NCBI Taxonomy" id="354080"/>
    <lineage>
        <taxon>Eukaryota</taxon>
        <taxon>Fungi</taxon>
        <taxon>Dikarya</taxon>
        <taxon>Ascomycota</taxon>
        <taxon>Pezizomycotina</taxon>
        <taxon>Leotiomycetes</taxon>
        <taxon>Helotiales</taxon>
        <taxon>Tricladiaceae</taxon>
        <taxon>Cudoniella</taxon>
    </lineage>
</organism>
<feature type="compositionally biased region" description="Basic and acidic residues" evidence="1">
    <location>
        <begin position="365"/>
        <end position="378"/>
    </location>
</feature>
<evidence type="ECO:0000256" key="1">
    <source>
        <dbReference type="SAM" id="MobiDB-lite"/>
    </source>
</evidence>
<protein>
    <recommendedName>
        <fullName evidence="3">Peptidase A1 domain-containing protein</fullName>
    </recommendedName>
</protein>
<reference evidence="4 5" key="1">
    <citation type="submission" date="2020-03" db="EMBL/GenBank/DDBJ databases">
        <title>Draft Genome Sequence of Cudoniella acicularis.</title>
        <authorList>
            <person name="Buettner E."/>
            <person name="Kellner H."/>
        </authorList>
    </citation>
    <scope>NUCLEOTIDE SEQUENCE [LARGE SCALE GENOMIC DNA]</scope>
    <source>
        <strain evidence="4 5">DSM 108380</strain>
    </source>
</reference>
<dbReference type="SUPFAM" id="SSF50630">
    <property type="entry name" value="Acid proteases"/>
    <property type="match status" value="1"/>
</dbReference>
<dbReference type="InterPro" id="IPR033121">
    <property type="entry name" value="PEPTIDASE_A1"/>
</dbReference>
<feature type="compositionally biased region" description="Low complexity" evidence="1">
    <location>
        <begin position="325"/>
        <end position="338"/>
    </location>
</feature>
<feature type="region of interest" description="Disordered" evidence="1">
    <location>
        <begin position="323"/>
        <end position="380"/>
    </location>
</feature>
<dbReference type="EMBL" id="JAAMPI010000402">
    <property type="protein sequence ID" value="KAF4631862.1"/>
    <property type="molecule type" value="Genomic_DNA"/>
</dbReference>
<dbReference type="PROSITE" id="PS51767">
    <property type="entry name" value="PEPTIDASE_A1"/>
    <property type="match status" value="1"/>
</dbReference>
<comment type="caution">
    <text evidence="4">The sequence shown here is derived from an EMBL/GenBank/DDBJ whole genome shotgun (WGS) entry which is preliminary data.</text>
</comment>
<evidence type="ECO:0000256" key="2">
    <source>
        <dbReference type="SAM" id="SignalP"/>
    </source>
</evidence>
<proteinExistence type="predicted"/>
<evidence type="ECO:0000259" key="3">
    <source>
        <dbReference type="PROSITE" id="PS51767"/>
    </source>
</evidence>